<dbReference type="AlphaFoldDB" id="A0AAV7LDE6"/>
<comment type="caution">
    <text evidence="1">The sequence shown here is derived from an EMBL/GenBank/DDBJ whole genome shotgun (WGS) entry which is preliminary data.</text>
</comment>
<dbReference type="EMBL" id="JANPWB010000015">
    <property type="protein sequence ID" value="KAJ1089606.1"/>
    <property type="molecule type" value="Genomic_DNA"/>
</dbReference>
<reference evidence="1" key="1">
    <citation type="journal article" date="2022" name="bioRxiv">
        <title>Sequencing and chromosome-scale assembly of the giantPleurodeles waltlgenome.</title>
        <authorList>
            <person name="Brown T."/>
            <person name="Elewa A."/>
            <person name="Iarovenko S."/>
            <person name="Subramanian E."/>
            <person name="Araus A.J."/>
            <person name="Petzold A."/>
            <person name="Susuki M."/>
            <person name="Suzuki K.-i.T."/>
            <person name="Hayashi T."/>
            <person name="Toyoda A."/>
            <person name="Oliveira C."/>
            <person name="Osipova E."/>
            <person name="Leigh N.D."/>
            <person name="Simon A."/>
            <person name="Yun M.H."/>
        </authorList>
    </citation>
    <scope>NUCLEOTIDE SEQUENCE</scope>
    <source>
        <strain evidence="1">20211129_DDA</strain>
        <tissue evidence="1">Liver</tissue>
    </source>
</reference>
<gene>
    <name evidence="1" type="ORF">NDU88_002757</name>
</gene>
<protein>
    <submittedName>
        <fullName evidence="1">Uncharacterized protein</fullName>
    </submittedName>
</protein>
<proteinExistence type="predicted"/>
<name>A0AAV7LDE6_PLEWA</name>
<sequence>MKVWNYRPPSWDCPGQLERGTQETGAWCSRRSSWIATEAGAAARCGLGLGRRLKAAAPGILAGLGILDPWSGMRASGMLVPGVADGSRVVACAGRHGGGMSQRWPGWPQLSGWMATATDRWPGGSASGGSGGGLPRHWKGGGLYLETPYEGTHAEHTDTGRVQGPLPTAPFPAPSFDTPVVQEILEDDLFQDIT</sequence>
<organism evidence="1 2">
    <name type="scientific">Pleurodeles waltl</name>
    <name type="common">Iberian ribbed newt</name>
    <dbReference type="NCBI Taxonomy" id="8319"/>
    <lineage>
        <taxon>Eukaryota</taxon>
        <taxon>Metazoa</taxon>
        <taxon>Chordata</taxon>
        <taxon>Craniata</taxon>
        <taxon>Vertebrata</taxon>
        <taxon>Euteleostomi</taxon>
        <taxon>Amphibia</taxon>
        <taxon>Batrachia</taxon>
        <taxon>Caudata</taxon>
        <taxon>Salamandroidea</taxon>
        <taxon>Salamandridae</taxon>
        <taxon>Pleurodelinae</taxon>
        <taxon>Pleurodeles</taxon>
    </lineage>
</organism>
<dbReference type="Proteomes" id="UP001066276">
    <property type="component" value="Chromosome 11"/>
</dbReference>
<accession>A0AAV7LDE6</accession>
<keyword evidence="2" id="KW-1185">Reference proteome</keyword>
<evidence type="ECO:0000313" key="1">
    <source>
        <dbReference type="EMBL" id="KAJ1089606.1"/>
    </source>
</evidence>
<evidence type="ECO:0000313" key="2">
    <source>
        <dbReference type="Proteomes" id="UP001066276"/>
    </source>
</evidence>